<dbReference type="GO" id="GO:0007040">
    <property type="term" value="P:lysosome organization"/>
    <property type="evidence" value="ECO:0007669"/>
    <property type="project" value="TreeGrafter"/>
</dbReference>
<dbReference type="EMBL" id="KK852611">
    <property type="protein sequence ID" value="KDR20266.1"/>
    <property type="molecule type" value="Genomic_DNA"/>
</dbReference>
<sequence>MASVRFAGGKIVVILGTCTRIHRVQWLICDGWWFLSYCFICEIMDLDTESTTTSIDDKTEDFCENPTRDTLAEGLMCLLKPTIDQLDERVRATRISQVELKQQIEVLSEELKKISESQQCPLDIDLYIRKLVNAKLKVTVVSNILQTVQDRLNKVHIQIEREQSRRRALLEPSPTSTPLEATNPSIQ</sequence>
<dbReference type="AlphaFoldDB" id="A0A067R9B0"/>
<protein>
    <recommendedName>
        <fullName evidence="3">Biogenesis of lysosome-related organelles complex 1 subunit 7</fullName>
    </recommendedName>
</protein>
<evidence type="ECO:0000256" key="1">
    <source>
        <dbReference type="ARBA" id="ARBA00006111"/>
    </source>
</evidence>
<dbReference type="eggNOG" id="ENOG502S1VY">
    <property type="taxonomic scope" value="Eukaryota"/>
</dbReference>
<evidence type="ECO:0000256" key="4">
    <source>
        <dbReference type="SAM" id="MobiDB-lite"/>
    </source>
</evidence>
<evidence type="ECO:0000313" key="5">
    <source>
        <dbReference type="EMBL" id="KDR20266.1"/>
    </source>
</evidence>
<keyword evidence="6" id="KW-1185">Reference proteome</keyword>
<dbReference type="PANTHER" id="PTHR31305:SF2">
    <property type="entry name" value="SNARE-ASSOCIATED PROTEIN SNAPIN"/>
    <property type="match status" value="1"/>
</dbReference>
<comment type="similarity">
    <text evidence="1">Belongs to the SNAPIN family.</text>
</comment>
<dbReference type="PANTHER" id="PTHR31305">
    <property type="entry name" value="SNARE-ASSOCIATED PROTEIN SNAPIN"/>
    <property type="match status" value="1"/>
</dbReference>
<proteinExistence type="inferred from homology"/>
<accession>A0A067R9B0</accession>
<dbReference type="Pfam" id="PF14712">
    <property type="entry name" value="Snapin_Pallidin"/>
    <property type="match status" value="1"/>
</dbReference>
<dbReference type="GO" id="GO:0031083">
    <property type="term" value="C:BLOC-1 complex"/>
    <property type="evidence" value="ECO:0007669"/>
    <property type="project" value="InterPro"/>
</dbReference>
<dbReference type="GO" id="GO:0000149">
    <property type="term" value="F:SNARE binding"/>
    <property type="evidence" value="ECO:0007669"/>
    <property type="project" value="TreeGrafter"/>
</dbReference>
<dbReference type="InParanoid" id="A0A067R9B0"/>
<name>A0A067R9B0_ZOONE</name>
<feature type="compositionally biased region" description="Polar residues" evidence="4">
    <location>
        <begin position="173"/>
        <end position="187"/>
    </location>
</feature>
<evidence type="ECO:0000313" key="6">
    <source>
        <dbReference type="Proteomes" id="UP000027135"/>
    </source>
</evidence>
<gene>
    <name evidence="5" type="ORF">L798_05051</name>
</gene>
<organism evidence="5 6">
    <name type="scientific">Zootermopsis nevadensis</name>
    <name type="common">Dampwood termite</name>
    <dbReference type="NCBI Taxonomy" id="136037"/>
    <lineage>
        <taxon>Eukaryota</taxon>
        <taxon>Metazoa</taxon>
        <taxon>Ecdysozoa</taxon>
        <taxon>Arthropoda</taxon>
        <taxon>Hexapoda</taxon>
        <taxon>Insecta</taxon>
        <taxon>Pterygota</taxon>
        <taxon>Neoptera</taxon>
        <taxon>Polyneoptera</taxon>
        <taxon>Dictyoptera</taxon>
        <taxon>Blattodea</taxon>
        <taxon>Blattoidea</taxon>
        <taxon>Termitoidae</taxon>
        <taxon>Termopsidae</taxon>
        <taxon>Zootermopsis</taxon>
    </lineage>
</organism>
<dbReference type="GO" id="GO:0099078">
    <property type="term" value="C:BORC complex"/>
    <property type="evidence" value="ECO:0007669"/>
    <property type="project" value="TreeGrafter"/>
</dbReference>
<reference evidence="5 6" key="1">
    <citation type="journal article" date="2014" name="Nat. Commun.">
        <title>Molecular traces of alternative social organization in a termite genome.</title>
        <authorList>
            <person name="Terrapon N."/>
            <person name="Li C."/>
            <person name="Robertson H.M."/>
            <person name="Ji L."/>
            <person name="Meng X."/>
            <person name="Booth W."/>
            <person name="Chen Z."/>
            <person name="Childers C.P."/>
            <person name="Glastad K.M."/>
            <person name="Gokhale K."/>
            <person name="Gowin J."/>
            <person name="Gronenberg W."/>
            <person name="Hermansen R.A."/>
            <person name="Hu H."/>
            <person name="Hunt B.G."/>
            <person name="Huylmans A.K."/>
            <person name="Khalil S.M."/>
            <person name="Mitchell R.D."/>
            <person name="Munoz-Torres M.C."/>
            <person name="Mustard J.A."/>
            <person name="Pan H."/>
            <person name="Reese J.T."/>
            <person name="Scharf M.E."/>
            <person name="Sun F."/>
            <person name="Vogel H."/>
            <person name="Xiao J."/>
            <person name="Yang W."/>
            <person name="Yang Z."/>
            <person name="Yang Z."/>
            <person name="Zhou J."/>
            <person name="Zhu J."/>
            <person name="Brent C.S."/>
            <person name="Elsik C.G."/>
            <person name="Goodisman M.A."/>
            <person name="Liberles D.A."/>
            <person name="Roe R.M."/>
            <person name="Vargo E.L."/>
            <person name="Vilcinskas A."/>
            <person name="Wang J."/>
            <person name="Bornberg-Bauer E."/>
            <person name="Korb J."/>
            <person name="Zhang G."/>
            <person name="Liebig J."/>
        </authorList>
    </citation>
    <scope>NUCLEOTIDE SEQUENCE [LARGE SCALE GENOMIC DNA]</scope>
    <source>
        <tissue evidence="5">Whole organism</tissue>
    </source>
</reference>
<dbReference type="GO" id="GO:0008021">
    <property type="term" value="C:synaptic vesicle"/>
    <property type="evidence" value="ECO:0007669"/>
    <property type="project" value="TreeGrafter"/>
</dbReference>
<dbReference type="InterPro" id="IPR028119">
    <property type="entry name" value="Snapin/Pallidin/Snn1"/>
</dbReference>
<dbReference type="GO" id="GO:0016079">
    <property type="term" value="P:synaptic vesicle exocytosis"/>
    <property type="evidence" value="ECO:0007669"/>
    <property type="project" value="TreeGrafter"/>
</dbReference>
<dbReference type="GO" id="GO:0032418">
    <property type="term" value="P:lysosome localization"/>
    <property type="evidence" value="ECO:0007669"/>
    <property type="project" value="TreeGrafter"/>
</dbReference>
<feature type="region of interest" description="Disordered" evidence="4">
    <location>
        <begin position="166"/>
        <end position="187"/>
    </location>
</feature>
<dbReference type="GO" id="GO:0008333">
    <property type="term" value="P:endosome to lysosome transport"/>
    <property type="evidence" value="ECO:0007669"/>
    <property type="project" value="TreeGrafter"/>
</dbReference>
<dbReference type="STRING" id="136037.A0A067R9B0"/>
<dbReference type="Proteomes" id="UP000027135">
    <property type="component" value="Unassembled WGS sequence"/>
</dbReference>
<dbReference type="InterPro" id="IPR017246">
    <property type="entry name" value="Snapin"/>
</dbReference>
<dbReference type="OrthoDB" id="5399166at2759"/>
<dbReference type="FunCoup" id="A0A067R9B0">
    <property type="interactions" value="172"/>
</dbReference>
<keyword evidence="2" id="KW-0175">Coiled coil</keyword>
<dbReference type="GO" id="GO:0006886">
    <property type="term" value="P:intracellular protein transport"/>
    <property type="evidence" value="ECO:0007669"/>
    <property type="project" value="InterPro"/>
</dbReference>
<evidence type="ECO:0000256" key="3">
    <source>
        <dbReference type="ARBA" id="ARBA00033330"/>
    </source>
</evidence>
<evidence type="ECO:0000256" key="2">
    <source>
        <dbReference type="ARBA" id="ARBA00023054"/>
    </source>
</evidence>
<dbReference type="GO" id="GO:2000300">
    <property type="term" value="P:regulation of synaptic vesicle exocytosis"/>
    <property type="evidence" value="ECO:0007669"/>
    <property type="project" value="TreeGrafter"/>
</dbReference>